<accession>A0A2D3VC11</accession>
<keyword evidence="9 14" id="KW-1133">Transmembrane helix</keyword>
<gene>
    <name evidence="18" type="ORF">RCC_11377</name>
</gene>
<evidence type="ECO:0000256" key="3">
    <source>
        <dbReference type="ARBA" id="ARBA00004613"/>
    </source>
</evidence>
<feature type="domain" description="CFEM" evidence="16">
    <location>
        <begin position="35"/>
        <end position="95"/>
    </location>
</feature>
<dbReference type="GO" id="GO:0005576">
    <property type="term" value="C:extracellular region"/>
    <property type="evidence" value="ECO:0007669"/>
    <property type="project" value="UniProtKB-SubCell"/>
</dbReference>
<evidence type="ECO:0000259" key="16">
    <source>
        <dbReference type="Pfam" id="PF05730"/>
    </source>
</evidence>
<dbReference type="PANTHER" id="PTHR33048">
    <property type="entry name" value="PTH11-LIKE INTEGRAL MEMBRANE PROTEIN (AFU_ORTHOLOGUE AFUA_5G11245)"/>
    <property type="match status" value="1"/>
</dbReference>
<feature type="transmembrane region" description="Helical" evidence="14">
    <location>
        <begin position="104"/>
        <end position="123"/>
    </location>
</feature>
<keyword evidence="11" id="KW-1015">Disulfide bond</keyword>
<evidence type="ECO:0000256" key="4">
    <source>
        <dbReference type="ARBA" id="ARBA00010031"/>
    </source>
</evidence>
<evidence type="ECO:0000256" key="10">
    <source>
        <dbReference type="ARBA" id="ARBA00023136"/>
    </source>
</evidence>
<comment type="subcellular location">
    <subcellularLocation>
        <location evidence="2">Membrane</location>
        <topology evidence="2">Lipid-anchor</topology>
        <topology evidence="2">GPI-anchor</topology>
    </subcellularLocation>
    <subcellularLocation>
        <location evidence="1">Membrane</location>
        <topology evidence="1">Multi-pass membrane protein</topology>
    </subcellularLocation>
    <subcellularLocation>
        <location evidence="3">Secreted</location>
    </subcellularLocation>
</comment>
<dbReference type="GeneID" id="35606396"/>
<evidence type="ECO:0000256" key="5">
    <source>
        <dbReference type="ARBA" id="ARBA00022525"/>
    </source>
</evidence>
<protein>
    <submittedName>
        <fullName evidence="18">Uncharacterized protein</fullName>
    </submittedName>
</protein>
<keyword evidence="12" id="KW-0449">Lipoprotein</keyword>
<keyword evidence="5" id="KW-0964">Secreted</keyword>
<dbReference type="Pfam" id="PF20684">
    <property type="entry name" value="Fung_rhodopsin"/>
    <property type="match status" value="1"/>
</dbReference>
<feature type="transmembrane region" description="Helical" evidence="14">
    <location>
        <begin position="343"/>
        <end position="366"/>
    </location>
</feature>
<sequence>MKLSLGLLVSSLVLSVAGLTDLEPRQFSNSSVLLAVPDCAARCSQLVAKNFLCDPATQKCICDQPQLEASLQACFIAICPPVEMYMSQAVFAGVCQRPVRDRSVVTGATTYTLYGIAAMFTIARFLSRNSLFGGAGYSWDDHTAFICFAASTAILGMLVKVQENGFGRDLYTLPDPNILENFLFWFYCVQPLYIVVTFISKVSMVLLYLRTWPSTLRSSFGMICWSAIGLLLTTFIASVFVTIFQCTPISYNWHDIGNSTSHCTDRVTQVYATASINIFYDIMVLSIPLAKLMDLDITFRQKAGIMFVFLVGIVVTVCSIVRLRYLSVFGASLNFTYDYSFLGLWSIVEVYTCIICVCMPAATGFFRRIHDWAAGPDADDDEHDLTESFDMEGHGHAEMAHELEDGSKFSSFAKGHADLEKANFKGASANRKSVTSPAPLLSLERNCARSDTAHSRIPELRYRDDENSIFLEVTHEPNSNEPVRAKLSYVDRQETLHTIEIEGKHPDAVIDQY</sequence>
<evidence type="ECO:0000256" key="9">
    <source>
        <dbReference type="ARBA" id="ARBA00022989"/>
    </source>
</evidence>
<keyword evidence="7 14" id="KW-0812">Transmembrane</keyword>
<dbReference type="Proteomes" id="UP000225277">
    <property type="component" value="Unassembled WGS sequence"/>
</dbReference>
<organism evidence="18 19">
    <name type="scientific">Ramularia collo-cygni</name>
    <dbReference type="NCBI Taxonomy" id="112498"/>
    <lineage>
        <taxon>Eukaryota</taxon>
        <taxon>Fungi</taxon>
        <taxon>Dikarya</taxon>
        <taxon>Ascomycota</taxon>
        <taxon>Pezizomycotina</taxon>
        <taxon>Dothideomycetes</taxon>
        <taxon>Dothideomycetidae</taxon>
        <taxon>Mycosphaerellales</taxon>
        <taxon>Mycosphaerellaceae</taxon>
        <taxon>Ramularia</taxon>
    </lineage>
</organism>
<comment type="similarity">
    <text evidence="4">Belongs to the RBT5 family.</text>
</comment>
<feature type="transmembrane region" description="Helical" evidence="14">
    <location>
        <begin position="220"/>
        <end position="244"/>
    </location>
</feature>
<evidence type="ECO:0000256" key="1">
    <source>
        <dbReference type="ARBA" id="ARBA00004141"/>
    </source>
</evidence>
<evidence type="ECO:0000256" key="11">
    <source>
        <dbReference type="ARBA" id="ARBA00023157"/>
    </source>
</evidence>
<dbReference type="PANTHER" id="PTHR33048:SF160">
    <property type="entry name" value="SAT4 FAMILY MEMBRANE PROTEIN"/>
    <property type="match status" value="1"/>
</dbReference>
<evidence type="ECO:0000256" key="8">
    <source>
        <dbReference type="ARBA" id="ARBA00022729"/>
    </source>
</evidence>
<keyword evidence="19" id="KW-1185">Reference proteome</keyword>
<evidence type="ECO:0000256" key="15">
    <source>
        <dbReference type="SAM" id="SignalP"/>
    </source>
</evidence>
<proteinExistence type="inferred from homology"/>
<feature type="transmembrane region" description="Helical" evidence="14">
    <location>
        <begin position="182"/>
        <end position="208"/>
    </location>
</feature>
<keyword evidence="8 15" id="KW-0732">Signal</keyword>
<dbReference type="InterPro" id="IPR008427">
    <property type="entry name" value="Extracellular_membr_CFEM_dom"/>
</dbReference>
<keyword evidence="6" id="KW-0325">Glycoprotein</keyword>
<reference evidence="18 19" key="1">
    <citation type="submission" date="2016-03" db="EMBL/GenBank/DDBJ databases">
        <authorList>
            <person name="Ploux O."/>
        </authorList>
    </citation>
    <scope>NUCLEOTIDE SEQUENCE [LARGE SCALE GENOMIC DNA]</scope>
    <source>
        <strain evidence="18 19">URUG2</strain>
    </source>
</reference>
<evidence type="ECO:0000256" key="12">
    <source>
        <dbReference type="ARBA" id="ARBA00023288"/>
    </source>
</evidence>
<dbReference type="AlphaFoldDB" id="A0A2D3VC11"/>
<dbReference type="InterPro" id="IPR049326">
    <property type="entry name" value="Rhodopsin_dom_fungi"/>
</dbReference>
<dbReference type="InterPro" id="IPR052337">
    <property type="entry name" value="SAT4-like"/>
</dbReference>
<feature type="transmembrane region" description="Helical" evidence="14">
    <location>
        <begin position="270"/>
        <end position="292"/>
    </location>
</feature>
<dbReference type="GO" id="GO:0098552">
    <property type="term" value="C:side of membrane"/>
    <property type="evidence" value="ECO:0007669"/>
    <property type="project" value="UniProtKB-KW"/>
</dbReference>
<evidence type="ECO:0000256" key="14">
    <source>
        <dbReference type="SAM" id="Phobius"/>
    </source>
</evidence>
<keyword evidence="10 14" id="KW-0472">Membrane</keyword>
<evidence type="ECO:0000256" key="13">
    <source>
        <dbReference type="ARBA" id="ARBA00038359"/>
    </source>
</evidence>
<dbReference type="Pfam" id="PF05730">
    <property type="entry name" value="CFEM"/>
    <property type="match status" value="1"/>
</dbReference>
<evidence type="ECO:0000313" key="18">
    <source>
        <dbReference type="EMBL" id="CZT25708.1"/>
    </source>
</evidence>
<evidence type="ECO:0000259" key="17">
    <source>
        <dbReference type="Pfam" id="PF20684"/>
    </source>
</evidence>
<keyword evidence="6" id="KW-0336">GPI-anchor</keyword>
<feature type="domain" description="Rhodopsin" evidence="17">
    <location>
        <begin position="124"/>
        <end position="367"/>
    </location>
</feature>
<dbReference type="EMBL" id="FJUY01000030">
    <property type="protein sequence ID" value="CZT25708.1"/>
    <property type="molecule type" value="Genomic_DNA"/>
</dbReference>
<name>A0A2D3VC11_9PEZI</name>
<dbReference type="RefSeq" id="XP_023632366.1">
    <property type="nucleotide sequence ID" value="XM_023776598.1"/>
</dbReference>
<dbReference type="OrthoDB" id="2496787at2759"/>
<feature type="transmembrane region" description="Helical" evidence="14">
    <location>
        <begin position="304"/>
        <end position="323"/>
    </location>
</feature>
<feature type="chain" id="PRO_5013803884" evidence="15">
    <location>
        <begin position="19"/>
        <end position="513"/>
    </location>
</feature>
<evidence type="ECO:0000256" key="2">
    <source>
        <dbReference type="ARBA" id="ARBA00004589"/>
    </source>
</evidence>
<feature type="signal peptide" evidence="15">
    <location>
        <begin position="1"/>
        <end position="18"/>
    </location>
</feature>
<evidence type="ECO:0000313" key="19">
    <source>
        <dbReference type="Proteomes" id="UP000225277"/>
    </source>
</evidence>
<evidence type="ECO:0000256" key="6">
    <source>
        <dbReference type="ARBA" id="ARBA00022622"/>
    </source>
</evidence>
<comment type="similarity">
    <text evidence="13">Belongs to the SAT4 family.</text>
</comment>
<evidence type="ECO:0000256" key="7">
    <source>
        <dbReference type="ARBA" id="ARBA00022692"/>
    </source>
</evidence>